<keyword evidence="2" id="KW-1185">Reference proteome</keyword>
<evidence type="ECO:0000313" key="2">
    <source>
        <dbReference type="Proteomes" id="UP000827976"/>
    </source>
</evidence>
<protein>
    <submittedName>
        <fullName evidence="1">Uncharacterized protein</fullName>
    </submittedName>
</protein>
<dbReference type="Proteomes" id="UP000827976">
    <property type="component" value="Chromosome 10"/>
</dbReference>
<proteinExistence type="predicted"/>
<dbReference type="EMBL" id="CM037020">
    <property type="protein sequence ID" value="KAH7670676.1"/>
    <property type="molecule type" value="Genomic_DNA"/>
</dbReference>
<name>A0ACB7VAQ4_DIOAL</name>
<evidence type="ECO:0000313" key="1">
    <source>
        <dbReference type="EMBL" id="KAH7670676.1"/>
    </source>
</evidence>
<sequence length="80" mass="9155">MTPFQTWSINSPSHHSKPASPSCLCSNGYFTSFLFVLQEPRWSRSSLRTALPRFRGSEMIFTGSFLENQVFILEGFSRFA</sequence>
<gene>
    <name evidence="1" type="ORF">IHE45_10G043700</name>
</gene>
<comment type="caution">
    <text evidence="1">The sequence shown here is derived from an EMBL/GenBank/DDBJ whole genome shotgun (WGS) entry which is preliminary data.</text>
</comment>
<organism evidence="1 2">
    <name type="scientific">Dioscorea alata</name>
    <name type="common">Purple yam</name>
    <dbReference type="NCBI Taxonomy" id="55571"/>
    <lineage>
        <taxon>Eukaryota</taxon>
        <taxon>Viridiplantae</taxon>
        <taxon>Streptophyta</taxon>
        <taxon>Embryophyta</taxon>
        <taxon>Tracheophyta</taxon>
        <taxon>Spermatophyta</taxon>
        <taxon>Magnoliopsida</taxon>
        <taxon>Liliopsida</taxon>
        <taxon>Dioscoreales</taxon>
        <taxon>Dioscoreaceae</taxon>
        <taxon>Dioscorea</taxon>
    </lineage>
</organism>
<accession>A0ACB7VAQ4</accession>
<reference evidence="2" key="1">
    <citation type="journal article" date="2022" name="Nat. Commun.">
        <title>Chromosome evolution and the genetic basis of agronomically important traits in greater yam.</title>
        <authorList>
            <person name="Bredeson J.V."/>
            <person name="Lyons J.B."/>
            <person name="Oniyinde I.O."/>
            <person name="Okereke N.R."/>
            <person name="Kolade O."/>
            <person name="Nnabue I."/>
            <person name="Nwadili C.O."/>
            <person name="Hribova E."/>
            <person name="Parker M."/>
            <person name="Nwogha J."/>
            <person name="Shu S."/>
            <person name="Carlson J."/>
            <person name="Kariba R."/>
            <person name="Muthemba S."/>
            <person name="Knop K."/>
            <person name="Barton G.J."/>
            <person name="Sherwood A.V."/>
            <person name="Lopez-Montes A."/>
            <person name="Asiedu R."/>
            <person name="Jamnadass R."/>
            <person name="Muchugi A."/>
            <person name="Goodstein D."/>
            <person name="Egesi C.N."/>
            <person name="Featherston J."/>
            <person name="Asfaw A."/>
            <person name="Simpson G.G."/>
            <person name="Dolezel J."/>
            <person name="Hendre P.S."/>
            <person name="Van Deynze A."/>
            <person name="Kumar P.L."/>
            <person name="Obidiegwu J.E."/>
            <person name="Bhattacharjee R."/>
            <person name="Rokhsar D.S."/>
        </authorList>
    </citation>
    <scope>NUCLEOTIDE SEQUENCE [LARGE SCALE GENOMIC DNA]</scope>
    <source>
        <strain evidence="2">cv. TDa95/00328</strain>
    </source>
</reference>